<organism evidence="1 2">
    <name type="scientific">Actinobacillus minor 202</name>
    <dbReference type="NCBI Taxonomy" id="591023"/>
    <lineage>
        <taxon>Bacteria</taxon>
        <taxon>Pseudomonadati</taxon>
        <taxon>Pseudomonadota</taxon>
        <taxon>Gammaproteobacteria</taxon>
        <taxon>Pasteurellales</taxon>
        <taxon>Pasteurellaceae</taxon>
        <taxon>Actinobacillus</taxon>
    </lineage>
</organism>
<dbReference type="RefSeq" id="WP_005819367.1">
    <property type="nucleotide sequence ID" value="NZ_ACFT01000044.1"/>
</dbReference>
<keyword evidence="2" id="KW-1185">Reference proteome</keyword>
<evidence type="ECO:0000313" key="1">
    <source>
        <dbReference type="EMBL" id="EEV24375.1"/>
    </source>
</evidence>
<sequence length="414" mass="48403">MNELREFIKKKRIAIYNLERDDLELFYDATSKDKFSFSIKKEQCKKISASKFVLITGETNLYLSWFKKKTSSTTLENSIHLNHIIELDFNFEQLQDDLSSDVRDKMEVSLRNKFSLLTPKSSLELFERFSESIKEKMKNIINENNSSSQSVMQLDAIKFAMNIANIDRSFSCHIELKGNSDSMLEQIGAKLREDNVITFDVYEPSFSQDKELIKYPEQGTGIVKFKNKLEELSIYTTNRMPLENALGVDLIYINHIHKNIVMVQYKMLEKESNGWVFRCNSHFEEQVRKMNDLLSYLSKNHDGSYRLNPNPFFLRFIKRNQINNDIVSFVISLEHYQEMESSSIMNVNNSENKKISYEMMNKHYIGKQEMEGLIRGGYIGTYSSDTEIIQKVIEAGEHSENAFVIAFHRKITEI</sequence>
<dbReference type="EMBL" id="ACFT01000044">
    <property type="protein sequence ID" value="EEV24375.1"/>
    <property type="molecule type" value="Genomic_DNA"/>
</dbReference>
<name>A0ABM9YSW9_9PAST</name>
<gene>
    <name evidence="1" type="ORF">AM202_05444</name>
</gene>
<evidence type="ECO:0000313" key="2">
    <source>
        <dbReference type="Proteomes" id="UP000003394"/>
    </source>
</evidence>
<reference evidence="1 2" key="1">
    <citation type="journal article" date="2010" name="Vet. Microbiol.">
        <title>Production of haemolysins by strains of the Actinobacillus minor/porcitonsillarum complex.</title>
        <authorList>
            <person name="Arya G."/>
            <person name="Niven D.F."/>
        </authorList>
    </citation>
    <scope>NUCLEOTIDE SEQUENCE [LARGE SCALE GENOMIC DNA]</scope>
    <source>
        <strain evidence="2">strain 202</strain>
    </source>
</reference>
<proteinExistence type="predicted"/>
<protein>
    <submittedName>
        <fullName evidence="1">Uncharacterized protein</fullName>
    </submittedName>
</protein>
<dbReference type="Proteomes" id="UP000003394">
    <property type="component" value="Unassembled WGS sequence"/>
</dbReference>
<accession>A0ABM9YSW9</accession>
<comment type="caution">
    <text evidence="1">The sequence shown here is derived from an EMBL/GenBank/DDBJ whole genome shotgun (WGS) entry which is preliminary data.</text>
</comment>